<name>A0A839T419_AZOMA</name>
<gene>
    <name evidence="1" type="ORF">FHR87_002146</name>
</gene>
<evidence type="ECO:0000313" key="1">
    <source>
        <dbReference type="EMBL" id="MBB3103749.1"/>
    </source>
</evidence>
<proteinExistence type="predicted"/>
<organism evidence="1 2">
    <name type="scientific">Azomonas macrocytogenes</name>
    <name type="common">Azotobacter macrocytogenes</name>
    <dbReference type="NCBI Taxonomy" id="69962"/>
    <lineage>
        <taxon>Bacteria</taxon>
        <taxon>Pseudomonadati</taxon>
        <taxon>Pseudomonadota</taxon>
        <taxon>Gammaproteobacteria</taxon>
        <taxon>Pseudomonadales</taxon>
        <taxon>Pseudomonadaceae</taxon>
        <taxon>Azomonas</taxon>
    </lineage>
</organism>
<evidence type="ECO:0000313" key="2">
    <source>
        <dbReference type="Proteomes" id="UP000549250"/>
    </source>
</evidence>
<dbReference type="AlphaFoldDB" id="A0A839T419"/>
<dbReference type="Proteomes" id="UP000549250">
    <property type="component" value="Unassembled WGS sequence"/>
</dbReference>
<dbReference type="EMBL" id="JACHXI010000009">
    <property type="protein sequence ID" value="MBB3103749.1"/>
    <property type="molecule type" value="Genomic_DNA"/>
</dbReference>
<reference evidence="1 2" key="1">
    <citation type="submission" date="2020-08" db="EMBL/GenBank/DDBJ databases">
        <title>Genomic Encyclopedia of Type Strains, Phase III (KMG-III): the genomes of soil and plant-associated and newly described type strains.</title>
        <authorList>
            <person name="Whitman W."/>
        </authorList>
    </citation>
    <scope>NUCLEOTIDE SEQUENCE [LARGE SCALE GENOMIC DNA]</scope>
    <source>
        <strain evidence="1 2">CECT 4462</strain>
    </source>
</reference>
<dbReference type="RefSeq" id="WP_183166661.1">
    <property type="nucleotide sequence ID" value="NZ_JACHXI010000009.1"/>
</dbReference>
<protein>
    <submittedName>
        <fullName evidence="1">Uncharacterized protein</fullName>
    </submittedName>
</protein>
<accession>A0A839T419</accession>
<keyword evidence="2" id="KW-1185">Reference proteome</keyword>
<comment type="caution">
    <text evidence="1">The sequence shown here is derived from an EMBL/GenBank/DDBJ whole genome shotgun (WGS) entry which is preliminary data.</text>
</comment>
<sequence>MLYPGKVLLDKKFVFSDGSTKEKYLVIIGKVDHTLIAVKTTSKGHRYRNDFGCQSGNYYPAFLLPAGSCCFPLNTWVCLGDFYELKANELQAKMVAGQVYRCGEIPRELIRDIQFCAKGCDDISGYQEGIIDQSLVSI</sequence>